<dbReference type="FunFam" id="3.90.70.10:FF:000131">
    <property type="entry name" value="Ubiquitin carboxyl-terminal hydrolase"/>
    <property type="match status" value="1"/>
</dbReference>
<evidence type="ECO:0000256" key="2">
    <source>
        <dbReference type="ARBA" id="ARBA00009085"/>
    </source>
</evidence>
<sequence>MLKRWFSVKKKSKEETDSSQQSGLKSNADVSTNQSQTPYHTPRMSPESKPIPKPTPIRTKDRSVRTTSGHSNQLQSPASEKLPVGDNHSGNDTLPSLMSTSIETVMDMDPPILFTASTENMPFGDGSNKVFGFENFGNTCYCNSVLQCLYNMTEFRVQMLQYPKRTPSTRRRRKADMPGKKPRFFNEASFDHRPIHNNNSNNNNNGANNNTANAKRDNESSNNGHSNSVTSENSQTTNVSNSKSVESSNNQETSNNNNSGSNDHDDTNPDAVNSKSKSIQNSNKPSVEPDGLSSSSGDQSSAKLSRPNGVTSSSSKDSSASTAVNSGSQPVHSALDSSNPFDEKIHENTQKIIVGRNSNTSSQGPVELHPAAATNHKTGGSDAEKGTAVENNDLSSSTAHSGKLTSQKPQSQQSQHSQQQHSSHSNLLSTEQRKKSALIKGPVLNVDHLLHESGEANLYTGLKDIFECITENIALTGVLSPVKFVDILKKENVLFNTTMHQDAHEFLNFLLNELGDYLNTIKSGEGDEEDSLNFIKDLFQGTLTNSVKCFTCDNVTSRDEPFLDFPIEVSDDSETDVQALLQNFDQREMLSGSNKFYCNECCGLQEAERSVGLKKLPHTLALHLKRFKYSETKNCNIKLFNKVHYPLTLDVCSTDPDSVCKKYELSGIVVHMGGGPQHGHYVSLCKNDNFGWLLFDDETVESVSENTVQNFVGDASTLTTAYVLFYRELPSDLDDSSARSYDKKRYEENIERLLKYDEWLRATSSKTTSMSETNPVIEATTKEPPMAPPSVPNIERETSTTSVKSTRPKSRLFNFMKS</sequence>
<dbReference type="InterPro" id="IPR001394">
    <property type="entry name" value="Peptidase_C19_UCH"/>
</dbReference>
<dbReference type="Proteomes" id="UP000187013">
    <property type="component" value="Unassembled WGS sequence"/>
</dbReference>
<feature type="compositionally biased region" description="Polar residues" evidence="7">
    <location>
        <begin position="65"/>
        <end position="78"/>
    </location>
</feature>
<name>A0A1Q3A8W8_ZYGRO</name>
<keyword evidence="4 6" id="KW-0378">Hydrolase</keyword>
<dbReference type="Gene3D" id="3.90.70.10">
    <property type="entry name" value="Cysteine proteinases"/>
    <property type="match status" value="2"/>
</dbReference>
<feature type="compositionally biased region" description="Basic residues" evidence="7">
    <location>
        <begin position="1"/>
        <end position="11"/>
    </location>
</feature>
<keyword evidence="5 6" id="KW-0788">Thiol protease</keyword>
<feature type="compositionally biased region" description="Low complexity" evidence="7">
    <location>
        <begin position="293"/>
        <end position="326"/>
    </location>
</feature>
<feature type="region of interest" description="Disordered" evidence="7">
    <location>
        <begin position="779"/>
        <end position="818"/>
    </location>
</feature>
<comment type="similarity">
    <text evidence="2 6">Belongs to the peptidase C19 family.</text>
</comment>
<dbReference type="Pfam" id="PF00443">
    <property type="entry name" value="UCH"/>
    <property type="match status" value="2"/>
</dbReference>
<dbReference type="GO" id="GO:0004843">
    <property type="term" value="F:cysteine-type deubiquitinase activity"/>
    <property type="evidence" value="ECO:0007669"/>
    <property type="project" value="UniProtKB-UniRule"/>
</dbReference>
<feature type="compositionally biased region" description="Polar residues" evidence="7">
    <location>
        <begin position="18"/>
        <end position="39"/>
    </location>
</feature>
<dbReference type="CDD" id="cd02663">
    <property type="entry name" value="Peptidase_C19G"/>
    <property type="match status" value="1"/>
</dbReference>
<reference evidence="9 10" key="1">
    <citation type="submission" date="2016-08" db="EMBL/GenBank/DDBJ databases">
        <title>Draft genome sequence of allopolyploid Zygosaccharomyces rouxii.</title>
        <authorList>
            <person name="Watanabe J."/>
            <person name="Uehara K."/>
            <person name="Mogi Y."/>
            <person name="Tsukioka Y."/>
        </authorList>
    </citation>
    <scope>NUCLEOTIDE SEQUENCE [LARGE SCALE GENOMIC DNA]</scope>
    <source>
        <strain evidence="9 10">NBRC 110957</strain>
    </source>
</reference>
<evidence type="ECO:0000313" key="9">
    <source>
        <dbReference type="EMBL" id="GAV52145.1"/>
    </source>
</evidence>
<proteinExistence type="inferred from homology"/>
<keyword evidence="6" id="KW-0833">Ubl conjugation pathway</keyword>
<accession>A0A1Q3A8W8</accession>
<evidence type="ECO:0000256" key="7">
    <source>
        <dbReference type="SAM" id="MobiDB-lite"/>
    </source>
</evidence>
<feature type="compositionally biased region" description="Low complexity" evidence="7">
    <location>
        <begin position="238"/>
        <end position="261"/>
    </location>
</feature>
<feature type="domain" description="USP" evidence="8">
    <location>
        <begin position="409"/>
        <end position="729"/>
    </location>
</feature>
<dbReference type="PROSITE" id="PS00973">
    <property type="entry name" value="USP_2"/>
    <property type="match status" value="1"/>
</dbReference>
<comment type="caution">
    <text evidence="9">The sequence shown here is derived from an EMBL/GenBank/DDBJ whole genome shotgun (WGS) entry which is preliminary data.</text>
</comment>
<protein>
    <recommendedName>
        <fullName evidence="6">Ubiquitin carboxyl-terminal hydrolase</fullName>
        <ecNumber evidence="6">3.4.19.12</ecNumber>
    </recommendedName>
</protein>
<dbReference type="PROSITE" id="PS00972">
    <property type="entry name" value="USP_1"/>
    <property type="match status" value="1"/>
</dbReference>
<dbReference type="InterPro" id="IPR018200">
    <property type="entry name" value="USP_CS"/>
</dbReference>
<dbReference type="EMBL" id="BDGX01000033">
    <property type="protein sequence ID" value="GAV52145.1"/>
    <property type="molecule type" value="Genomic_DNA"/>
</dbReference>
<organism evidence="9 10">
    <name type="scientific">Zygosaccharomyces rouxii</name>
    <dbReference type="NCBI Taxonomy" id="4956"/>
    <lineage>
        <taxon>Eukaryota</taxon>
        <taxon>Fungi</taxon>
        <taxon>Dikarya</taxon>
        <taxon>Ascomycota</taxon>
        <taxon>Saccharomycotina</taxon>
        <taxon>Saccharomycetes</taxon>
        <taxon>Saccharomycetales</taxon>
        <taxon>Saccharomycetaceae</taxon>
        <taxon>Zygosaccharomyces</taxon>
    </lineage>
</organism>
<evidence type="ECO:0000259" key="8">
    <source>
        <dbReference type="PROSITE" id="PS50235"/>
    </source>
</evidence>
<dbReference type="SUPFAM" id="SSF54001">
    <property type="entry name" value="Cysteine proteinases"/>
    <property type="match status" value="1"/>
</dbReference>
<dbReference type="PROSITE" id="PS50235">
    <property type="entry name" value="USP_3"/>
    <property type="match status" value="1"/>
</dbReference>
<evidence type="ECO:0000256" key="4">
    <source>
        <dbReference type="ARBA" id="ARBA00022801"/>
    </source>
</evidence>
<dbReference type="EC" id="3.4.19.12" evidence="6"/>
<dbReference type="GO" id="GO:0005829">
    <property type="term" value="C:cytosol"/>
    <property type="evidence" value="ECO:0007669"/>
    <property type="project" value="TreeGrafter"/>
</dbReference>
<dbReference type="GO" id="GO:0006508">
    <property type="term" value="P:proteolysis"/>
    <property type="evidence" value="ECO:0007669"/>
    <property type="project" value="UniProtKB-KW"/>
</dbReference>
<feature type="compositionally biased region" description="Low complexity" evidence="7">
    <location>
        <begin position="410"/>
        <end position="425"/>
    </location>
</feature>
<feature type="region of interest" description="Disordered" evidence="7">
    <location>
        <begin position="163"/>
        <end position="341"/>
    </location>
</feature>
<feature type="compositionally biased region" description="Polar residues" evidence="7">
    <location>
        <begin position="389"/>
        <end position="409"/>
    </location>
</feature>
<dbReference type="GO" id="GO:0016579">
    <property type="term" value="P:protein deubiquitination"/>
    <property type="evidence" value="ECO:0007669"/>
    <property type="project" value="InterPro"/>
</dbReference>
<feature type="compositionally biased region" description="Low complexity" evidence="7">
    <location>
        <begin position="197"/>
        <end position="213"/>
    </location>
</feature>
<feature type="compositionally biased region" description="Polar residues" evidence="7">
    <location>
        <begin position="327"/>
        <end position="340"/>
    </location>
</feature>
<keyword evidence="3 6" id="KW-0645">Protease</keyword>
<dbReference type="PANTHER" id="PTHR24006:SF733">
    <property type="entry name" value="RE52890P"/>
    <property type="match status" value="1"/>
</dbReference>
<dbReference type="GO" id="GO:0005634">
    <property type="term" value="C:nucleus"/>
    <property type="evidence" value="ECO:0007669"/>
    <property type="project" value="TreeGrafter"/>
</dbReference>
<dbReference type="InterPro" id="IPR050164">
    <property type="entry name" value="Peptidase_C19"/>
</dbReference>
<evidence type="ECO:0000256" key="6">
    <source>
        <dbReference type="RuleBase" id="RU366025"/>
    </source>
</evidence>
<comment type="catalytic activity">
    <reaction evidence="1 6">
        <text>Thiol-dependent hydrolysis of ester, thioester, amide, peptide and isopeptide bonds formed by the C-terminal Gly of ubiquitin (a 76-residue protein attached to proteins as an intracellular targeting signal).</text>
        <dbReference type="EC" id="3.4.19.12"/>
    </reaction>
</comment>
<gene>
    <name evidence="9" type="ORF">ZYGR_0AG01360</name>
</gene>
<feature type="compositionally biased region" description="Polar residues" evidence="7">
    <location>
        <begin position="220"/>
        <end position="237"/>
    </location>
</feature>
<dbReference type="InterPro" id="IPR038765">
    <property type="entry name" value="Papain-like_cys_pep_sf"/>
</dbReference>
<evidence type="ECO:0000256" key="5">
    <source>
        <dbReference type="ARBA" id="ARBA00022807"/>
    </source>
</evidence>
<feature type="region of interest" description="Disordered" evidence="7">
    <location>
        <begin position="1"/>
        <end position="96"/>
    </location>
</feature>
<evidence type="ECO:0000256" key="3">
    <source>
        <dbReference type="ARBA" id="ARBA00022670"/>
    </source>
</evidence>
<evidence type="ECO:0000256" key="1">
    <source>
        <dbReference type="ARBA" id="ARBA00000707"/>
    </source>
</evidence>
<dbReference type="PANTHER" id="PTHR24006">
    <property type="entry name" value="UBIQUITIN CARBOXYL-TERMINAL HYDROLASE"/>
    <property type="match status" value="1"/>
</dbReference>
<dbReference type="OrthoDB" id="27652at2759"/>
<dbReference type="AlphaFoldDB" id="A0A1Q3A8W8"/>
<feature type="compositionally biased region" description="Low complexity" evidence="7">
    <location>
        <begin position="273"/>
        <end position="286"/>
    </location>
</feature>
<feature type="region of interest" description="Disordered" evidence="7">
    <location>
        <begin position="356"/>
        <end position="432"/>
    </location>
</feature>
<dbReference type="InterPro" id="IPR028889">
    <property type="entry name" value="USP"/>
</dbReference>
<evidence type="ECO:0000313" key="10">
    <source>
        <dbReference type="Proteomes" id="UP000187013"/>
    </source>
</evidence>